<comment type="caution">
    <text evidence="2">The sequence shown here is derived from an EMBL/GenBank/DDBJ whole genome shotgun (WGS) entry which is preliminary data.</text>
</comment>
<dbReference type="Pfam" id="PF11716">
    <property type="entry name" value="MDMPI_N"/>
    <property type="match status" value="1"/>
</dbReference>
<dbReference type="EMBL" id="JAGINW010000001">
    <property type="protein sequence ID" value="MBP2321085.1"/>
    <property type="molecule type" value="Genomic_DNA"/>
</dbReference>
<sequence>MDFRDLDRQAMKLAGEVISHVRPDQLRLPTPCADWTLHGLLRHLVSEDLAFAAATTAGTGPSEVDWNAGRLGADPVADYQRAAAGYLTAFEPDHVLGHPMRINVFGVFPGSVAVSMHFVDTIVHGWDVAKTIGVPYAPDADLSVAALKIMKRFPPERPTPAFDVQVAVPENASELDELLAYVGREPGWAR</sequence>
<dbReference type="InterPro" id="IPR017520">
    <property type="entry name" value="CHP03086"/>
</dbReference>
<evidence type="ECO:0000313" key="3">
    <source>
        <dbReference type="Proteomes" id="UP001519332"/>
    </source>
</evidence>
<gene>
    <name evidence="2" type="ORF">JOF56_001470</name>
</gene>
<accession>A0ABS4T9I7</accession>
<name>A0ABS4T9I7_9PSEU</name>
<dbReference type="RefSeq" id="WP_209635733.1">
    <property type="nucleotide sequence ID" value="NZ_JAGINW010000001.1"/>
</dbReference>
<keyword evidence="3" id="KW-1185">Reference proteome</keyword>
<evidence type="ECO:0000259" key="1">
    <source>
        <dbReference type="Pfam" id="PF11716"/>
    </source>
</evidence>
<protein>
    <submittedName>
        <fullName evidence="2">Uncharacterized protein (TIGR03086 family)</fullName>
    </submittedName>
</protein>
<dbReference type="SUPFAM" id="SSF109854">
    <property type="entry name" value="DinB/YfiT-like putative metalloenzymes"/>
    <property type="match status" value="1"/>
</dbReference>
<dbReference type="NCBIfam" id="TIGR03083">
    <property type="entry name" value="maleylpyruvate isomerase family mycothiol-dependent enzyme"/>
    <property type="match status" value="1"/>
</dbReference>
<dbReference type="NCBIfam" id="TIGR03086">
    <property type="entry name" value="TIGR03086 family metal-binding protein"/>
    <property type="match status" value="1"/>
</dbReference>
<dbReference type="InterPro" id="IPR017517">
    <property type="entry name" value="Maleyloyr_isom"/>
</dbReference>
<proteinExistence type="predicted"/>
<dbReference type="InterPro" id="IPR024344">
    <property type="entry name" value="MDMPI_metal-binding"/>
</dbReference>
<reference evidence="2 3" key="1">
    <citation type="submission" date="2021-03" db="EMBL/GenBank/DDBJ databases">
        <title>Sequencing the genomes of 1000 actinobacteria strains.</title>
        <authorList>
            <person name="Klenk H.-P."/>
        </authorList>
    </citation>
    <scope>NUCLEOTIDE SEQUENCE [LARGE SCALE GENOMIC DNA]</scope>
    <source>
        <strain evidence="2 3">DSM 46670</strain>
    </source>
</reference>
<dbReference type="InterPro" id="IPR034660">
    <property type="entry name" value="DinB/YfiT-like"/>
</dbReference>
<evidence type="ECO:0000313" key="2">
    <source>
        <dbReference type="EMBL" id="MBP2321085.1"/>
    </source>
</evidence>
<dbReference type="Proteomes" id="UP001519332">
    <property type="component" value="Unassembled WGS sequence"/>
</dbReference>
<dbReference type="Gene3D" id="1.20.120.450">
    <property type="entry name" value="dinb family like domain"/>
    <property type="match status" value="1"/>
</dbReference>
<organism evidence="2 3">
    <name type="scientific">Kibdelosporangium banguiense</name>
    <dbReference type="NCBI Taxonomy" id="1365924"/>
    <lineage>
        <taxon>Bacteria</taxon>
        <taxon>Bacillati</taxon>
        <taxon>Actinomycetota</taxon>
        <taxon>Actinomycetes</taxon>
        <taxon>Pseudonocardiales</taxon>
        <taxon>Pseudonocardiaceae</taxon>
        <taxon>Kibdelosporangium</taxon>
    </lineage>
</organism>
<feature type="domain" description="Mycothiol-dependent maleylpyruvate isomerase metal-binding" evidence="1">
    <location>
        <begin position="17"/>
        <end position="129"/>
    </location>
</feature>